<dbReference type="EMBL" id="CABWLR010000006">
    <property type="protein sequence ID" value="VXC25435.1"/>
    <property type="molecule type" value="Genomic_DNA"/>
</dbReference>
<evidence type="ECO:0000313" key="3">
    <source>
        <dbReference type="Proteomes" id="UP000430202"/>
    </source>
</evidence>
<feature type="transmembrane region" description="Helical" evidence="1">
    <location>
        <begin position="20"/>
        <end position="39"/>
    </location>
</feature>
<keyword evidence="3" id="KW-1185">Reference proteome</keyword>
<accession>A0A653X2X6</accession>
<protein>
    <submittedName>
        <fullName evidence="2">Uncharacterized protein</fullName>
    </submittedName>
</protein>
<dbReference type="RefSeq" id="WP_159304048.1">
    <property type="nucleotide sequence ID" value="NZ_JBDVRX010000022.1"/>
</dbReference>
<organism evidence="2 3">
    <name type="scientific">Maribacter litoralis</name>
    <dbReference type="NCBI Taxonomy" id="2059726"/>
    <lineage>
        <taxon>Bacteria</taxon>
        <taxon>Pseudomonadati</taxon>
        <taxon>Bacteroidota</taxon>
        <taxon>Flavobacteriia</taxon>
        <taxon>Flavobacteriales</taxon>
        <taxon>Flavobacteriaceae</taxon>
        <taxon>Maribacter</taxon>
    </lineage>
</organism>
<gene>
    <name evidence="2" type="ORF">MARI151_60447</name>
</gene>
<evidence type="ECO:0000313" key="2">
    <source>
        <dbReference type="EMBL" id="VXC25435.1"/>
    </source>
</evidence>
<name>A0A653X2X6_9FLAO</name>
<dbReference type="AlphaFoldDB" id="A0A653X2X6"/>
<evidence type="ECO:0000256" key="1">
    <source>
        <dbReference type="SAM" id="Phobius"/>
    </source>
</evidence>
<proteinExistence type="predicted"/>
<keyword evidence="1" id="KW-0472">Membrane</keyword>
<reference evidence="2 3" key="1">
    <citation type="submission" date="2019-10" db="EMBL/GenBank/DDBJ databases">
        <authorList>
            <person name="Karimi E."/>
        </authorList>
    </citation>
    <scope>NUCLEOTIDE SEQUENCE [LARGE SCALE GENOMIC DNA]</scope>
    <source>
        <strain evidence="2">Maribacter sp. 151</strain>
    </source>
</reference>
<keyword evidence="1" id="KW-1133">Transmembrane helix</keyword>
<sequence length="250" mass="28867">MVLFRKVRSQLLKLEKFKTYLIYALGEILLIVIGLLIAWKINDLNESRKNRIVEVKIYKSLSQELNTNLGVLDSAIADYTKNIQTLQNTINYLGVEPTDLTSDAKSMIVNLNYHKTIVRDEAINSINATNKFEFIESDSLKKLIAAYPNELDNFNIQQGKIENIITERLKPVIEKHISLIEILPEDSYNYQRIKNYGNSSNYSELLVSREYQNSVIDRLLQTKDQLSIAKNLRNKTKIIATKLNQELNRS</sequence>
<keyword evidence="1" id="KW-0812">Transmembrane</keyword>
<dbReference type="Proteomes" id="UP000430202">
    <property type="component" value="Unassembled WGS sequence"/>
</dbReference>